<sequence length="353" mass="41269">MDSDELLENSQNGTDDDDDEEELQAEIEERVKKELEKMEESLKKADEGKKKGLAENPVDKSKDRFPPTEHKDILDHYLEALTKIAVSICKDQDEYTTRIQRFEQENIVVYQQFYFYLQDVKTYCKRQLDFFQSMQKQTDLIRAIDLNDNEEQANKGILVGYTLLQDAYRIMEPESVLPVPTEHFKQYPSEVTHIKKKLTANYRRSLFDTLFMLANGLVLMCLFSFFTARSITYYFIGSLLLFYTVAMVIQYRAFKKDRLISILDTLKTDMAALETASDTLKHWITDEITKLAKTQKSALFVFKKDPKDQENYGSIRIETDGAVMHIDIILSVHHAIYREVDNLSKRLECCILY</sequence>
<feature type="region of interest" description="Disordered" evidence="1">
    <location>
        <begin position="1"/>
        <end position="23"/>
    </location>
</feature>
<evidence type="ECO:0000313" key="3">
    <source>
        <dbReference type="EMBL" id="OBZ86650.1"/>
    </source>
</evidence>
<dbReference type="OrthoDB" id="10595804at2759"/>
<feature type="compositionally biased region" description="Acidic residues" evidence="1">
    <location>
        <begin position="14"/>
        <end position="23"/>
    </location>
</feature>
<accession>A0A1C7NCE1</accession>
<dbReference type="EMBL" id="LUGH01000283">
    <property type="protein sequence ID" value="OBZ86650.1"/>
    <property type="molecule type" value="Genomic_DNA"/>
</dbReference>
<proteinExistence type="predicted"/>
<evidence type="ECO:0000313" key="4">
    <source>
        <dbReference type="Proteomes" id="UP000093000"/>
    </source>
</evidence>
<comment type="caution">
    <text evidence="3">The sequence shown here is derived from an EMBL/GenBank/DDBJ whole genome shotgun (WGS) entry which is preliminary data.</text>
</comment>
<organism evidence="3 4">
    <name type="scientific">Choanephora cucurbitarum</name>
    <dbReference type="NCBI Taxonomy" id="101091"/>
    <lineage>
        <taxon>Eukaryota</taxon>
        <taxon>Fungi</taxon>
        <taxon>Fungi incertae sedis</taxon>
        <taxon>Mucoromycota</taxon>
        <taxon>Mucoromycotina</taxon>
        <taxon>Mucoromycetes</taxon>
        <taxon>Mucorales</taxon>
        <taxon>Mucorineae</taxon>
        <taxon>Choanephoraceae</taxon>
        <taxon>Choanephoroideae</taxon>
        <taxon>Choanephora</taxon>
    </lineage>
</organism>
<feature type="region of interest" description="Disordered" evidence="1">
    <location>
        <begin position="36"/>
        <end position="67"/>
    </location>
</feature>
<gene>
    <name evidence="3" type="ORF">A0J61_05314</name>
</gene>
<evidence type="ECO:0000256" key="2">
    <source>
        <dbReference type="SAM" id="Phobius"/>
    </source>
</evidence>
<keyword evidence="2" id="KW-0812">Transmembrane</keyword>
<dbReference type="InParanoid" id="A0A1C7NCE1"/>
<name>A0A1C7NCE1_9FUNG</name>
<evidence type="ECO:0000256" key="1">
    <source>
        <dbReference type="SAM" id="MobiDB-lite"/>
    </source>
</evidence>
<protein>
    <submittedName>
        <fullName evidence="3">Uncharacterized protein</fullName>
    </submittedName>
</protein>
<keyword evidence="2" id="KW-1133">Transmembrane helix</keyword>
<reference evidence="3 4" key="1">
    <citation type="submission" date="2016-03" db="EMBL/GenBank/DDBJ databases">
        <title>Choanephora cucurbitarum.</title>
        <authorList>
            <person name="Min B."/>
            <person name="Park H."/>
            <person name="Park J.-H."/>
            <person name="Shin H.-D."/>
            <person name="Choi I.-G."/>
        </authorList>
    </citation>
    <scope>NUCLEOTIDE SEQUENCE [LARGE SCALE GENOMIC DNA]</scope>
    <source>
        <strain evidence="3 4">KUS-F28377</strain>
    </source>
</reference>
<feature type="transmembrane region" description="Helical" evidence="2">
    <location>
        <begin position="205"/>
        <end position="225"/>
    </location>
</feature>
<feature type="transmembrane region" description="Helical" evidence="2">
    <location>
        <begin position="231"/>
        <end position="249"/>
    </location>
</feature>
<dbReference type="AlphaFoldDB" id="A0A1C7NCE1"/>
<keyword evidence="4" id="KW-1185">Reference proteome</keyword>
<dbReference type="Proteomes" id="UP000093000">
    <property type="component" value="Unassembled WGS sequence"/>
</dbReference>
<keyword evidence="2" id="KW-0472">Membrane</keyword>